<dbReference type="InterPro" id="IPR018062">
    <property type="entry name" value="HTH_AraC-typ_CS"/>
</dbReference>
<dbReference type="SUPFAM" id="SSF46689">
    <property type="entry name" value="Homeodomain-like"/>
    <property type="match status" value="1"/>
</dbReference>
<keyword evidence="1" id="KW-0805">Transcription regulation</keyword>
<keyword evidence="3" id="KW-0804">Transcription</keyword>
<evidence type="ECO:0000256" key="2">
    <source>
        <dbReference type="ARBA" id="ARBA00023125"/>
    </source>
</evidence>
<dbReference type="InterPro" id="IPR020449">
    <property type="entry name" value="Tscrpt_reg_AraC-type_HTH"/>
</dbReference>
<dbReference type="PROSITE" id="PS00041">
    <property type="entry name" value="HTH_ARAC_FAMILY_1"/>
    <property type="match status" value="1"/>
</dbReference>
<feature type="domain" description="HTH araC/xylS-type" evidence="4">
    <location>
        <begin position="168"/>
        <end position="265"/>
    </location>
</feature>
<proteinExistence type="predicted"/>
<protein>
    <submittedName>
        <fullName evidence="5">Transcriptional activator of the bfp operon</fullName>
    </submittedName>
</protein>
<reference evidence="5" key="1">
    <citation type="journal article" date="2016" name="Int. J. Med. Microbiol.">
        <title>Genetic relatedness and virulence properties of enteropathogenic Escherichia coli strains of serotype O119:H6 expressing localized adherence or localized and aggregative adherence-like patterns on HeLa cells.</title>
        <authorList>
            <person name="Garcia B.G."/>
            <person name="Ooka T."/>
            <person name="Gotoh Y."/>
            <person name="Vieira M.A.M."/>
            <person name="Yamamoto D."/>
            <person name="Ogura Y."/>
            <person name="Girao D.M."/>
            <person name="Sampaio S.C.F."/>
            <person name="Bonfim Melo A."/>
            <person name="Irino K."/>
            <person name="Hayashi T."/>
            <person name="Gomes T.A.T."/>
        </authorList>
    </citation>
    <scope>NUCLEOTIDE SEQUENCE</scope>
    <source>
        <strain evidence="5">EC404/03</strain>
        <plasmid evidence="5">pEC404/03-1</plasmid>
    </source>
</reference>
<keyword evidence="5" id="KW-0614">Plasmid</keyword>
<dbReference type="GO" id="GO:0043565">
    <property type="term" value="F:sequence-specific DNA binding"/>
    <property type="evidence" value="ECO:0007669"/>
    <property type="project" value="InterPro"/>
</dbReference>
<dbReference type="PANTHER" id="PTHR43280">
    <property type="entry name" value="ARAC-FAMILY TRANSCRIPTIONAL REGULATOR"/>
    <property type="match status" value="1"/>
</dbReference>
<dbReference type="InterPro" id="IPR018060">
    <property type="entry name" value="HTH_AraC"/>
</dbReference>
<dbReference type="SMART" id="SM00342">
    <property type="entry name" value="HTH_ARAC"/>
    <property type="match status" value="1"/>
</dbReference>
<evidence type="ECO:0000256" key="1">
    <source>
        <dbReference type="ARBA" id="ARBA00023015"/>
    </source>
</evidence>
<geneLocation type="plasmid" evidence="5">
    <name>pEC404/03-1</name>
</geneLocation>
<evidence type="ECO:0000313" key="5">
    <source>
        <dbReference type="EMBL" id="BAU62028.1"/>
    </source>
</evidence>
<gene>
    <name evidence="5" type="primary">perA</name>
    <name evidence="5" type="ORF">EPECO119H6_pEC404/03-1-024</name>
</gene>
<dbReference type="InterPro" id="IPR009057">
    <property type="entry name" value="Homeodomain-like_sf"/>
</dbReference>
<accession>A0A140JY51</accession>
<dbReference type="AlphaFoldDB" id="A0A140JY51"/>
<dbReference type="EMBL" id="AP014804">
    <property type="protein sequence ID" value="BAU62028.1"/>
    <property type="molecule type" value="Genomic_DNA"/>
</dbReference>
<dbReference type="PROSITE" id="PS01124">
    <property type="entry name" value="HTH_ARAC_FAMILY_2"/>
    <property type="match status" value="1"/>
</dbReference>
<sequence length="274" mass="31670">MLTSKKEMQSSKNKQEENLTLLLTNYISYQNIVIFTGGNQFKIRNKKEFTEYTIEPNSLFFLAKNTHWDMEVVGIDNSNPYRKIIIDDALIKLLHSISSDDSCYVKKNIFTAKLNKMQLNIVFNIIADIKHSGNNKKIFKILYLLSFFNDHNDIVNVILSASSKSIVDRVIKVIELDIAKNWKLGDVSSSMFMSDSCLRKQLNKENLTFKKIMLDIKMKHASLFLRTTDKNIDEISCLVGFNSTSYFIKVFKEYYNTTPKKYNGVYSITQGTLP</sequence>
<dbReference type="GO" id="GO:0003700">
    <property type="term" value="F:DNA-binding transcription factor activity"/>
    <property type="evidence" value="ECO:0007669"/>
    <property type="project" value="InterPro"/>
</dbReference>
<keyword evidence="2" id="KW-0238">DNA-binding</keyword>
<dbReference type="Gene3D" id="1.10.10.60">
    <property type="entry name" value="Homeodomain-like"/>
    <property type="match status" value="1"/>
</dbReference>
<dbReference type="PRINTS" id="PR00032">
    <property type="entry name" value="HTHARAC"/>
</dbReference>
<name>A0A140JY51_ECOLX</name>
<organism evidence="5">
    <name type="scientific">Escherichia coli O119:H6</name>
    <dbReference type="NCBI Taxonomy" id="397448"/>
    <lineage>
        <taxon>Bacteria</taxon>
        <taxon>Pseudomonadati</taxon>
        <taxon>Pseudomonadota</taxon>
        <taxon>Gammaproteobacteria</taxon>
        <taxon>Enterobacterales</taxon>
        <taxon>Enterobacteriaceae</taxon>
        <taxon>Escherichia</taxon>
    </lineage>
</organism>
<dbReference type="RefSeq" id="WP_032491896.1">
    <property type="nucleotide sequence ID" value="NZ_AP014804.1"/>
</dbReference>
<evidence type="ECO:0000259" key="4">
    <source>
        <dbReference type="PROSITE" id="PS01124"/>
    </source>
</evidence>
<dbReference type="Pfam" id="PF12833">
    <property type="entry name" value="HTH_18"/>
    <property type="match status" value="1"/>
</dbReference>
<dbReference type="PANTHER" id="PTHR43280:SF33">
    <property type="entry name" value="HTH-TYPE TRANSCRIPTIONAL REGULATOR APPY-RELATED"/>
    <property type="match status" value="1"/>
</dbReference>
<evidence type="ECO:0000256" key="3">
    <source>
        <dbReference type="ARBA" id="ARBA00023163"/>
    </source>
</evidence>